<dbReference type="AlphaFoldDB" id="A0A2I0R6X0"/>
<keyword evidence="2" id="KW-1185">Reference proteome</keyword>
<organism evidence="1 2">
    <name type="scientific">Brumimicrobium salinarum</name>
    <dbReference type="NCBI Taxonomy" id="2058658"/>
    <lineage>
        <taxon>Bacteria</taxon>
        <taxon>Pseudomonadati</taxon>
        <taxon>Bacteroidota</taxon>
        <taxon>Flavobacteriia</taxon>
        <taxon>Flavobacteriales</taxon>
        <taxon>Crocinitomicaceae</taxon>
        <taxon>Brumimicrobium</taxon>
    </lineage>
</organism>
<accession>A0A2I0R6X0</accession>
<evidence type="ECO:0000313" key="2">
    <source>
        <dbReference type="Proteomes" id="UP000236654"/>
    </source>
</evidence>
<dbReference type="EMBL" id="PJNI01000001">
    <property type="protein sequence ID" value="PKR82299.1"/>
    <property type="molecule type" value="Genomic_DNA"/>
</dbReference>
<sequence>MSKLKCLIAVFSYTFLQSRLISDDFHNVKPLGFNREVFLFPYNGRLYFTAETTVGNTELYESDGTAAGTKKISPAIAPILDPYYGSTQFYNYDDALYFKANFTSNGYDMNYIG</sequence>
<gene>
    <name evidence="1" type="ORF">CW751_02915</name>
</gene>
<proteinExistence type="predicted"/>
<comment type="caution">
    <text evidence="1">The sequence shown here is derived from an EMBL/GenBank/DDBJ whole genome shotgun (WGS) entry which is preliminary data.</text>
</comment>
<dbReference type="OrthoDB" id="1489153at2"/>
<reference evidence="1 2" key="1">
    <citation type="submission" date="2017-12" db="EMBL/GenBank/DDBJ databases">
        <title>The draft genome sequence of Brumimicrobium saltpan LHR20.</title>
        <authorList>
            <person name="Do Z.-J."/>
            <person name="Luo H.-R."/>
        </authorList>
    </citation>
    <scope>NUCLEOTIDE SEQUENCE [LARGE SCALE GENOMIC DNA]</scope>
    <source>
        <strain evidence="1 2">LHR20</strain>
    </source>
</reference>
<evidence type="ECO:0000313" key="1">
    <source>
        <dbReference type="EMBL" id="PKR82299.1"/>
    </source>
</evidence>
<name>A0A2I0R6X0_9FLAO</name>
<protein>
    <submittedName>
        <fullName evidence="1">Uncharacterized protein</fullName>
    </submittedName>
</protein>
<dbReference type="Proteomes" id="UP000236654">
    <property type="component" value="Unassembled WGS sequence"/>
</dbReference>